<keyword evidence="8" id="KW-0732">Signal</keyword>
<feature type="domain" description="Peptidase S9 prolyl oligopeptidase catalytic" evidence="9">
    <location>
        <begin position="532"/>
        <end position="753"/>
    </location>
</feature>
<keyword evidence="4 7" id="KW-0645">Protease</keyword>
<dbReference type="PANTHER" id="PTHR42881:SF2">
    <property type="entry name" value="PROLYL ENDOPEPTIDASE"/>
    <property type="match status" value="1"/>
</dbReference>
<dbReference type="InterPro" id="IPR002471">
    <property type="entry name" value="Pept_S9_AS"/>
</dbReference>
<sequence length="758" mass="86868">MRQRWFMIVAIIMLKYHILTLSKAKTILKPFQLIRNASLVKINVTQYPVIRKDETIVDTLHNNKIPDPYRYLEDPNSKETKSFVKKLNFITDGILDQSKYKDLIRDKTIKYLNFEKYGLFVKRGEYYYYTYNSGLENHDSLYRKKNLNDEGEKFLDINSLSKDGSTSCSFEKTSLDGKLMAYGLSVNGSDWNTIHFMNVDGETLPDVIKQVKHTHVDFILNNTGFIYSTYPNKKTSDDGTTVSKNEYHSLYYHKMGTPQEDDIIIAEYPSDKEVFTFGYTSDDGRYLFVNFNKGTDPKNKIYYYDLHELTNKNEITKKLELKPLFEESNASYEIFDSNAEEVFVKTDKDAPMGKLFKMRFSDVSKGEKAWIPLVDENKNRKISEVSTVGKKYFITNCLEDIKSSLYVHDKTTGKILQKIDIDPGYVGRVSSDDKSNEFFVSFASQITPTTIFRGNLDMIEKGEKVELEIIKQTTPEGLDLKEFAVKQIFYPSKDGTKVSMFIFHKKDIKLDGSNPTLLEGYGGFGVSVIPSYSSSKTMFVKHFNGIICTANIRGGGEYGERWHEDGMLHKKQNVFDDFIGAAEYLINNNYTQPSKLAIRGGSNGGLLMAAVSQQRPDLYGAVINKVGVLDMLRFHKFTAGGAWISEYGNPEKKEDFDYIIKYSPYHNLKLPEGRLQWPCTLLETADHDDRVVPSHTLKYIARLYELLQEAEQYQTNPILASIEKSAGHGAGKPLTKAMDELVKEFSFLQLTLNLKWKD</sequence>
<dbReference type="WBParaSite" id="PTRK_0001598500.1">
    <property type="protein sequence ID" value="PTRK_0001598500.1"/>
    <property type="gene ID" value="PTRK_0001598500"/>
</dbReference>
<dbReference type="FunFam" id="3.40.50.1820:FF:000005">
    <property type="entry name" value="Prolyl endopeptidase"/>
    <property type="match status" value="1"/>
</dbReference>
<evidence type="ECO:0000256" key="5">
    <source>
        <dbReference type="ARBA" id="ARBA00022801"/>
    </source>
</evidence>
<dbReference type="InterPro" id="IPR023302">
    <property type="entry name" value="Pept_S9A_N"/>
</dbReference>
<dbReference type="InterPro" id="IPR051167">
    <property type="entry name" value="Prolyl_oligopep/macrocyclase"/>
</dbReference>
<dbReference type="InterPro" id="IPR001375">
    <property type="entry name" value="Peptidase_S9_cat"/>
</dbReference>
<dbReference type="Gene3D" id="2.130.10.120">
    <property type="entry name" value="Prolyl oligopeptidase, N-terminal domain"/>
    <property type="match status" value="1"/>
</dbReference>
<feature type="signal peptide" evidence="8">
    <location>
        <begin position="1"/>
        <end position="24"/>
    </location>
</feature>
<dbReference type="EC" id="3.4.21.-" evidence="7"/>
<dbReference type="InterPro" id="IPR002470">
    <property type="entry name" value="Peptidase_S9A"/>
</dbReference>
<name>A0A0N5A2X4_PARTI</name>
<dbReference type="AlphaFoldDB" id="A0A0N5A2X4"/>
<accession>A0A0N5A2X4</accession>
<dbReference type="GO" id="GO:0006508">
    <property type="term" value="P:proteolysis"/>
    <property type="evidence" value="ECO:0007669"/>
    <property type="project" value="UniProtKB-KW"/>
</dbReference>
<evidence type="ECO:0000256" key="6">
    <source>
        <dbReference type="ARBA" id="ARBA00022825"/>
    </source>
</evidence>
<dbReference type="GO" id="GO:0004252">
    <property type="term" value="F:serine-type endopeptidase activity"/>
    <property type="evidence" value="ECO:0007669"/>
    <property type="project" value="UniProtKB-UniRule"/>
</dbReference>
<evidence type="ECO:0000259" key="10">
    <source>
        <dbReference type="Pfam" id="PF02897"/>
    </source>
</evidence>
<comment type="catalytic activity">
    <reaction evidence="1">
        <text>Hydrolysis of Pro-|-Xaa &gt;&gt; Ala-|-Xaa in oligopeptides.</text>
        <dbReference type="EC" id="3.4.21.26"/>
    </reaction>
</comment>
<keyword evidence="6 7" id="KW-0720">Serine protease</keyword>
<feature type="chain" id="PRO_5005892680" description="Prolyl endopeptidase" evidence="8">
    <location>
        <begin position="25"/>
        <end position="758"/>
    </location>
</feature>
<evidence type="ECO:0000256" key="4">
    <source>
        <dbReference type="ARBA" id="ARBA00022670"/>
    </source>
</evidence>
<dbReference type="Gene3D" id="3.40.50.1820">
    <property type="entry name" value="alpha/beta hydrolase"/>
    <property type="match status" value="1"/>
</dbReference>
<reference evidence="12" key="1">
    <citation type="submission" date="2017-02" db="UniProtKB">
        <authorList>
            <consortium name="WormBaseParasite"/>
        </authorList>
    </citation>
    <scope>IDENTIFICATION</scope>
</reference>
<evidence type="ECO:0000256" key="2">
    <source>
        <dbReference type="ARBA" id="ARBA00005228"/>
    </source>
</evidence>
<dbReference type="SUPFAM" id="SSF53474">
    <property type="entry name" value="alpha/beta-Hydrolases"/>
    <property type="match status" value="1"/>
</dbReference>
<keyword evidence="5 7" id="KW-0378">Hydrolase</keyword>
<feature type="domain" description="Peptidase S9A N-terminal" evidence="10">
    <location>
        <begin position="48"/>
        <end position="457"/>
    </location>
</feature>
<dbReference type="PANTHER" id="PTHR42881">
    <property type="entry name" value="PROLYL ENDOPEPTIDASE"/>
    <property type="match status" value="1"/>
</dbReference>
<evidence type="ECO:0000313" key="11">
    <source>
        <dbReference type="Proteomes" id="UP000038045"/>
    </source>
</evidence>
<comment type="similarity">
    <text evidence="2 7">Belongs to the peptidase S9A family.</text>
</comment>
<proteinExistence type="inferred from homology"/>
<evidence type="ECO:0000259" key="9">
    <source>
        <dbReference type="Pfam" id="PF00326"/>
    </source>
</evidence>
<dbReference type="Proteomes" id="UP000038045">
    <property type="component" value="Unplaced"/>
</dbReference>
<protein>
    <recommendedName>
        <fullName evidence="3 7">Prolyl endopeptidase</fullName>
        <ecNumber evidence="7">3.4.21.-</ecNumber>
    </recommendedName>
</protein>
<keyword evidence="11" id="KW-1185">Reference proteome</keyword>
<evidence type="ECO:0000256" key="8">
    <source>
        <dbReference type="SAM" id="SignalP"/>
    </source>
</evidence>
<evidence type="ECO:0000256" key="3">
    <source>
        <dbReference type="ARBA" id="ARBA00016310"/>
    </source>
</evidence>
<evidence type="ECO:0000313" key="12">
    <source>
        <dbReference type="WBParaSite" id="PTRK_0001598500.1"/>
    </source>
</evidence>
<dbReference type="PRINTS" id="PR00862">
    <property type="entry name" value="PROLIGOPTASE"/>
</dbReference>
<dbReference type="Pfam" id="PF00326">
    <property type="entry name" value="Peptidase_S9"/>
    <property type="match status" value="1"/>
</dbReference>
<dbReference type="PROSITE" id="PS00708">
    <property type="entry name" value="PRO_ENDOPEP_SER"/>
    <property type="match status" value="1"/>
</dbReference>
<dbReference type="Pfam" id="PF02897">
    <property type="entry name" value="Peptidase_S9_N"/>
    <property type="match status" value="1"/>
</dbReference>
<evidence type="ECO:0000256" key="7">
    <source>
        <dbReference type="RuleBase" id="RU368024"/>
    </source>
</evidence>
<evidence type="ECO:0000256" key="1">
    <source>
        <dbReference type="ARBA" id="ARBA00001070"/>
    </source>
</evidence>
<dbReference type="GO" id="GO:0005829">
    <property type="term" value="C:cytosol"/>
    <property type="evidence" value="ECO:0007669"/>
    <property type="project" value="TreeGrafter"/>
</dbReference>
<dbReference type="InterPro" id="IPR029058">
    <property type="entry name" value="AB_hydrolase_fold"/>
</dbReference>
<organism evidence="11 12">
    <name type="scientific">Parastrongyloides trichosuri</name>
    <name type="common">Possum-specific nematode worm</name>
    <dbReference type="NCBI Taxonomy" id="131310"/>
    <lineage>
        <taxon>Eukaryota</taxon>
        <taxon>Metazoa</taxon>
        <taxon>Ecdysozoa</taxon>
        <taxon>Nematoda</taxon>
        <taxon>Chromadorea</taxon>
        <taxon>Rhabditida</taxon>
        <taxon>Tylenchina</taxon>
        <taxon>Panagrolaimomorpha</taxon>
        <taxon>Strongyloidoidea</taxon>
        <taxon>Strongyloididae</taxon>
        <taxon>Parastrongyloides</taxon>
    </lineage>
</organism>
<dbReference type="GO" id="GO:0070012">
    <property type="term" value="F:oligopeptidase activity"/>
    <property type="evidence" value="ECO:0007669"/>
    <property type="project" value="TreeGrafter"/>
</dbReference>
<dbReference type="SUPFAM" id="SSF50993">
    <property type="entry name" value="Peptidase/esterase 'gauge' domain"/>
    <property type="match status" value="1"/>
</dbReference>